<keyword evidence="2" id="KW-1185">Reference proteome</keyword>
<comment type="caution">
    <text evidence="1">The sequence shown here is derived from an EMBL/GenBank/DDBJ whole genome shotgun (WGS) entry which is preliminary data.</text>
</comment>
<gene>
    <name evidence="1" type="ORF">RFI_11057</name>
</gene>
<dbReference type="Proteomes" id="UP000023152">
    <property type="component" value="Unassembled WGS sequence"/>
</dbReference>
<accession>X6NK28</accession>
<evidence type="ECO:0000313" key="1">
    <source>
        <dbReference type="EMBL" id="ETO26079.1"/>
    </source>
</evidence>
<name>X6NK28_RETFI</name>
<proteinExistence type="predicted"/>
<evidence type="ECO:0000313" key="2">
    <source>
        <dbReference type="Proteomes" id="UP000023152"/>
    </source>
</evidence>
<organism evidence="1 2">
    <name type="scientific">Reticulomyxa filosa</name>
    <dbReference type="NCBI Taxonomy" id="46433"/>
    <lineage>
        <taxon>Eukaryota</taxon>
        <taxon>Sar</taxon>
        <taxon>Rhizaria</taxon>
        <taxon>Retaria</taxon>
        <taxon>Foraminifera</taxon>
        <taxon>Monothalamids</taxon>
        <taxon>Reticulomyxidae</taxon>
        <taxon>Reticulomyxa</taxon>
    </lineage>
</organism>
<protein>
    <submittedName>
        <fullName evidence="1">Uncharacterized protein</fullName>
    </submittedName>
</protein>
<dbReference type="AlphaFoldDB" id="X6NK28"/>
<dbReference type="EMBL" id="ASPP01008103">
    <property type="protein sequence ID" value="ETO26079.1"/>
    <property type="molecule type" value="Genomic_DNA"/>
</dbReference>
<sequence>MAISLKIRFSFFCPDQGVTKAKKKNQILIRPYFNLQNSDTLNLNDIDSKSIWLKHDRDIRKQNAYQFLRKLTREGCENSDRRLIWIKGTNASEKDMNRYKELTKTLFEGIEMQEFPQFPMFGSKCRFKTLSPESKYCARKILVVLAVEHDSLHYCPQLPFIVVERL</sequence>
<reference evidence="1 2" key="1">
    <citation type="journal article" date="2013" name="Curr. Biol.">
        <title>The Genome of the Foraminiferan Reticulomyxa filosa.</title>
        <authorList>
            <person name="Glockner G."/>
            <person name="Hulsmann N."/>
            <person name="Schleicher M."/>
            <person name="Noegel A.A."/>
            <person name="Eichinger L."/>
            <person name="Gallinger C."/>
            <person name="Pawlowski J."/>
            <person name="Sierra R."/>
            <person name="Euteneuer U."/>
            <person name="Pillet L."/>
            <person name="Moustafa A."/>
            <person name="Platzer M."/>
            <person name="Groth M."/>
            <person name="Szafranski K."/>
            <person name="Schliwa M."/>
        </authorList>
    </citation>
    <scope>NUCLEOTIDE SEQUENCE [LARGE SCALE GENOMIC DNA]</scope>
</reference>